<name>A0A482W645_ASBVE</name>
<dbReference type="Proteomes" id="UP000292052">
    <property type="component" value="Unassembled WGS sequence"/>
</dbReference>
<dbReference type="AlphaFoldDB" id="A0A482W645"/>
<dbReference type="EMBL" id="QDEB01024623">
    <property type="protein sequence ID" value="RZC40610.1"/>
    <property type="molecule type" value="Genomic_DNA"/>
</dbReference>
<keyword evidence="2" id="KW-1185">Reference proteome</keyword>
<gene>
    <name evidence="1" type="ORF">BDFB_008967</name>
</gene>
<protein>
    <submittedName>
        <fullName evidence="1">Uncharacterized protein</fullName>
    </submittedName>
</protein>
<organism evidence="1 2">
    <name type="scientific">Asbolus verrucosus</name>
    <name type="common">Desert ironclad beetle</name>
    <dbReference type="NCBI Taxonomy" id="1661398"/>
    <lineage>
        <taxon>Eukaryota</taxon>
        <taxon>Metazoa</taxon>
        <taxon>Ecdysozoa</taxon>
        <taxon>Arthropoda</taxon>
        <taxon>Hexapoda</taxon>
        <taxon>Insecta</taxon>
        <taxon>Pterygota</taxon>
        <taxon>Neoptera</taxon>
        <taxon>Endopterygota</taxon>
        <taxon>Coleoptera</taxon>
        <taxon>Polyphaga</taxon>
        <taxon>Cucujiformia</taxon>
        <taxon>Tenebrionidae</taxon>
        <taxon>Pimeliinae</taxon>
        <taxon>Asbolus</taxon>
    </lineage>
</organism>
<evidence type="ECO:0000313" key="1">
    <source>
        <dbReference type="EMBL" id="RZC40610.1"/>
    </source>
</evidence>
<comment type="caution">
    <text evidence="1">The sequence shown here is derived from an EMBL/GenBank/DDBJ whole genome shotgun (WGS) entry which is preliminary data.</text>
</comment>
<accession>A0A482W645</accession>
<sequence>MYFMILLGTVRTIWTYTTFLTSQYVTEETKKLAQAIQELRFYHFDTTQKNRKELFEMINFIDCNAPKFTPVKFFVIQKSTIFDIAVSIQ</sequence>
<evidence type="ECO:0000313" key="2">
    <source>
        <dbReference type="Proteomes" id="UP000292052"/>
    </source>
</evidence>
<proteinExistence type="predicted"/>
<reference evidence="1 2" key="1">
    <citation type="submission" date="2017-03" db="EMBL/GenBank/DDBJ databases">
        <title>Genome of the blue death feigning beetle - Asbolus verrucosus.</title>
        <authorList>
            <person name="Rider S.D."/>
        </authorList>
    </citation>
    <scope>NUCLEOTIDE SEQUENCE [LARGE SCALE GENOMIC DNA]</scope>
    <source>
        <strain evidence="1">Butters</strain>
        <tissue evidence="1">Head and leg muscle</tissue>
    </source>
</reference>